<dbReference type="EMBL" id="CP000482">
    <property type="protein sequence ID" value="ABK99251.1"/>
    <property type="molecule type" value="Genomic_DNA"/>
</dbReference>
<comment type="subunit">
    <text evidence="5">NDH-1 is composed of 14 different subunits. Subunits NuoA, H, J, K, L, M, N constitute the membrane sector of the complex.</text>
</comment>
<evidence type="ECO:0000256" key="1">
    <source>
        <dbReference type="ARBA" id="ARBA00004127"/>
    </source>
</evidence>
<dbReference type="STRING" id="338966.Ppro_1636"/>
<dbReference type="EC" id="7.1.1.-" evidence="5"/>
<keyword evidence="5" id="KW-0520">NAD</keyword>
<evidence type="ECO:0000256" key="6">
    <source>
        <dbReference type="RuleBase" id="RU000320"/>
    </source>
</evidence>
<feature type="transmembrane region" description="Helical" evidence="5">
    <location>
        <begin position="393"/>
        <end position="416"/>
    </location>
</feature>
<keyword evidence="5" id="KW-0813">Transport</keyword>
<keyword evidence="5" id="KW-0830">Ubiquinone</keyword>
<feature type="transmembrane region" description="Helical" evidence="5">
    <location>
        <begin position="152"/>
        <end position="172"/>
    </location>
</feature>
<comment type="function">
    <text evidence="5">NDH-1 shuttles electrons from NADH, via FMN and iron-sulfur (Fe-S) centers, to quinones in the respiratory chain. The immediate electron acceptor for the enzyme in this species is believed to be ubiquinone. Couples the redox reaction to proton translocation (for every two electrons transferred, four hydrogen ions are translocated across the cytoplasmic membrane), and thus conserves the redox energy in a proton gradient.</text>
</comment>
<feature type="transmembrane region" description="Helical" evidence="5">
    <location>
        <begin position="259"/>
        <end position="281"/>
    </location>
</feature>
<evidence type="ECO:0000259" key="7">
    <source>
        <dbReference type="Pfam" id="PF00361"/>
    </source>
</evidence>
<accession>A1API1</accession>
<evidence type="ECO:0000313" key="9">
    <source>
        <dbReference type="Proteomes" id="UP000006732"/>
    </source>
</evidence>
<keyword evidence="9" id="KW-1185">Reference proteome</keyword>
<dbReference type="AlphaFoldDB" id="A1API1"/>
<evidence type="ECO:0000313" key="8">
    <source>
        <dbReference type="EMBL" id="ABK99251.1"/>
    </source>
</evidence>
<evidence type="ECO:0000256" key="2">
    <source>
        <dbReference type="ARBA" id="ARBA00022692"/>
    </source>
</evidence>
<keyword evidence="5" id="KW-1003">Cell membrane</keyword>
<dbReference type="OrthoDB" id="9805769at2"/>
<dbReference type="HAMAP" id="MF_00445">
    <property type="entry name" value="NDH1_NuoN_1"/>
    <property type="match status" value="1"/>
</dbReference>
<keyword evidence="8" id="KW-0560">Oxidoreductase</keyword>
<dbReference type="PANTHER" id="PTHR22773">
    <property type="entry name" value="NADH DEHYDROGENASE"/>
    <property type="match status" value="1"/>
</dbReference>
<organism evidence="8 9">
    <name type="scientific">Pelobacter propionicus (strain DSM 2379 / NBRC 103807 / OttBd1)</name>
    <dbReference type="NCBI Taxonomy" id="338966"/>
    <lineage>
        <taxon>Bacteria</taxon>
        <taxon>Pseudomonadati</taxon>
        <taxon>Thermodesulfobacteriota</taxon>
        <taxon>Desulfuromonadia</taxon>
        <taxon>Desulfuromonadales</taxon>
        <taxon>Desulfuromonadaceae</taxon>
        <taxon>Pelobacter</taxon>
    </lineage>
</organism>
<feature type="transmembrane region" description="Helical" evidence="5">
    <location>
        <begin position="37"/>
        <end position="55"/>
    </location>
</feature>
<feature type="domain" description="NADH:quinone oxidoreductase/Mrp antiporter transmembrane" evidence="7">
    <location>
        <begin position="120"/>
        <end position="403"/>
    </location>
</feature>
<keyword evidence="4 5" id="KW-0472">Membrane</keyword>
<feature type="transmembrane region" description="Helical" evidence="5">
    <location>
        <begin position="228"/>
        <end position="247"/>
    </location>
</feature>
<comment type="similarity">
    <text evidence="5">Belongs to the complex I subunit 2 family.</text>
</comment>
<feature type="transmembrane region" description="Helical" evidence="5">
    <location>
        <begin position="100"/>
        <end position="132"/>
    </location>
</feature>
<name>A1API1_PELPD</name>
<evidence type="ECO:0000256" key="5">
    <source>
        <dbReference type="HAMAP-Rule" id="MF_00445"/>
    </source>
</evidence>
<feature type="transmembrane region" description="Helical" evidence="5">
    <location>
        <begin position="287"/>
        <end position="304"/>
    </location>
</feature>
<comment type="subcellular location">
    <subcellularLocation>
        <location evidence="5">Cell inner membrane</location>
        <topology evidence="5">Multi-pass membrane protein</topology>
    </subcellularLocation>
    <subcellularLocation>
        <location evidence="1">Endomembrane system</location>
        <topology evidence="1">Multi-pass membrane protein</topology>
    </subcellularLocation>
    <subcellularLocation>
        <location evidence="6">Membrane</location>
        <topology evidence="6">Multi-pass membrane protein</topology>
    </subcellularLocation>
</comment>
<dbReference type="GO" id="GO:0005886">
    <property type="term" value="C:plasma membrane"/>
    <property type="evidence" value="ECO:0007669"/>
    <property type="project" value="UniProtKB-SubCell"/>
</dbReference>
<dbReference type="GO" id="GO:0008137">
    <property type="term" value="F:NADH dehydrogenase (ubiquinone) activity"/>
    <property type="evidence" value="ECO:0007669"/>
    <property type="project" value="InterPro"/>
</dbReference>
<keyword evidence="5" id="KW-1278">Translocase</keyword>
<sequence length="463" mass="49096">MATDLLYGLLPEHILLGLILVLMLLEILSVDKRAGSALFIASLLAGAGVLVMQLQTGYTADIVMNEIRIDRFSEIGRLIIVSCGAILGVYSLSSEAGHKYWILIASSLLGAMIILDSAGFISLFMGIEILSLPGFALMVLNNGKSTASEGSIKYLLLSSVATALVLFGLSLVYGSTGNLNISSFTAAVATGGVQNLAASVMILSGFFLKASVFPFHGWAPDAYSSARLPVTAFLASIVKAAVVLGLVRILGNAVLNPEAVTVIALLSMLSMFYGNITAIHQTAFKKMLAYSSISHAGYMMFALVDNTGARTEALLYYVAVYAVTTITACACFSILSGEDDNLDNLNGIFRKKPVAAILLSLCVLSLAGIPPLPGFLAKFFVFKTVIASGHLTVAVLAFVASYIGTFFYLGVVLRMFRSDAETVEQPANATCLCWTWGGALLGTLALALFMLLPNIFHWVMTGL</sequence>
<dbReference type="GO" id="GO:0042773">
    <property type="term" value="P:ATP synthesis coupled electron transport"/>
    <property type="evidence" value="ECO:0007669"/>
    <property type="project" value="InterPro"/>
</dbReference>
<dbReference type="Proteomes" id="UP000006732">
    <property type="component" value="Chromosome"/>
</dbReference>
<dbReference type="InterPro" id="IPR010096">
    <property type="entry name" value="NADH-Q_OxRdtase_suN/2"/>
</dbReference>
<feature type="transmembrane region" description="Helical" evidence="5">
    <location>
        <begin position="436"/>
        <end position="459"/>
    </location>
</feature>
<keyword evidence="5" id="KW-0997">Cell inner membrane</keyword>
<feature type="transmembrane region" description="Helical" evidence="5">
    <location>
        <begin position="75"/>
        <end position="93"/>
    </location>
</feature>
<feature type="transmembrane region" description="Helical" evidence="5">
    <location>
        <begin position="6"/>
        <end position="25"/>
    </location>
</feature>
<feature type="transmembrane region" description="Helical" evidence="5">
    <location>
        <begin position="355"/>
        <end position="381"/>
    </location>
</feature>
<keyword evidence="5" id="KW-0874">Quinone</keyword>
<evidence type="ECO:0000256" key="4">
    <source>
        <dbReference type="ARBA" id="ARBA00023136"/>
    </source>
</evidence>
<dbReference type="Pfam" id="PF00361">
    <property type="entry name" value="Proton_antipo_M"/>
    <property type="match status" value="1"/>
</dbReference>
<feature type="transmembrane region" description="Helical" evidence="5">
    <location>
        <begin position="316"/>
        <end position="335"/>
    </location>
</feature>
<protein>
    <recommendedName>
        <fullName evidence="5">NADH-quinone oxidoreductase subunit N</fullName>
        <ecNumber evidence="5">7.1.1.-</ecNumber>
    </recommendedName>
    <alternativeName>
        <fullName evidence="5">NADH dehydrogenase I subunit N</fullName>
    </alternativeName>
    <alternativeName>
        <fullName evidence="5">NDH-1 subunit N</fullName>
    </alternativeName>
</protein>
<dbReference type="KEGG" id="ppd:Ppro_1636"/>
<proteinExistence type="inferred from homology"/>
<feature type="transmembrane region" description="Helical" evidence="5">
    <location>
        <begin position="184"/>
        <end position="208"/>
    </location>
</feature>
<dbReference type="RefSeq" id="WP_011735529.1">
    <property type="nucleotide sequence ID" value="NC_008609.1"/>
</dbReference>
<dbReference type="GO" id="GO:0050136">
    <property type="term" value="F:NADH dehydrogenase (quinone) (non-electrogenic) activity"/>
    <property type="evidence" value="ECO:0007669"/>
    <property type="project" value="UniProtKB-UniRule"/>
</dbReference>
<keyword evidence="2 5" id="KW-0812">Transmembrane</keyword>
<dbReference type="GO" id="GO:0048038">
    <property type="term" value="F:quinone binding"/>
    <property type="evidence" value="ECO:0007669"/>
    <property type="project" value="UniProtKB-KW"/>
</dbReference>
<dbReference type="InterPro" id="IPR001750">
    <property type="entry name" value="ND/Mrp_TM"/>
</dbReference>
<gene>
    <name evidence="5" type="primary">nuoN</name>
    <name evidence="8" type="ordered locus">Ppro_1636</name>
</gene>
<comment type="catalytic activity">
    <reaction evidence="5">
        <text>a quinone + NADH + 5 H(+)(in) = a quinol + NAD(+) + 4 H(+)(out)</text>
        <dbReference type="Rhea" id="RHEA:57888"/>
        <dbReference type="ChEBI" id="CHEBI:15378"/>
        <dbReference type="ChEBI" id="CHEBI:24646"/>
        <dbReference type="ChEBI" id="CHEBI:57540"/>
        <dbReference type="ChEBI" id="CHEBI:57945"/>
        <dbReference type="ChEBI" id="CHEBI:132124"/>
    </reaction>
</comment>
<dbReference type="eggNOG" id="COG1007">
    <property type="taxonomic scope" value="Bacteria"/>
</dbReference>
<dbReference type="GO" id="GO:0012505">
    <property type="term" value="C:endomembrane system"/>
    <property type="evidence" value="ECO:0007669"/>
    <property type="project" value="UniProtKB-SubCell"/>
</dbReference>
<dbReference type="HOGENOM" id="CLU_007100_1_1_7"/>
<keyword evidence="3 5" id="KW-1133">Transmembrane helix</keyword>
<reference evidence="8 9" key="1">
    <citation type="submission" date="2006-10" db="EMBL/GenBank/DDBJ databases">
        <title>Complete sequence of chromosome of Pelobacter propionicus DSM 2379.</title>
        <authorList>
            <consortium name="US DOE Joint Genome Institute"/>
            <person name="Copeland A."/>
            <person name="Lucas S."/>
            <person name="Lapidus A."/>
            <person name="Barry K."/>
            <person name="Detter J.C."/>
            <person name="Glavina del Rio T."/>
            <person name="Hammon N."/>
            <person name="Israni S."/>
            <person name="Dalin E."/>
            <person name="Tice H."/>
            <person name="Pitluck S."/>
            <person name="Saunders E."/>
            <person name="Brettin T."/>
            <person name="Bruce D."/>
            <person name="Han C."/>
            <person name="Tapia R."/>
            <person name="Schmutz J."/>
            <person name="Larimer F."/>
            <person name="Land M."/>
            <person name="Hauser L."/>
            <person name="Kyrpides N."/>
            <person name="Kim E."/>
            <person name="Lovley D."/>
            <person name="Richardson P."/>
        </authorList>
    </citation>
    <scope>NUCLEOTIDE SEQUENCE [LARGE SCALE GENOMIC DNA]</scope>
    <source>
        <strain evidence="9">DSM 2379 / NBRC 103807 / OttBd1</strain>
    </source>
</reference>
<evidence type="ECO:0000256" key="3">
    <source>
        <dbReference type="ARBA" id="ARBA00022989"/>
    </source>
</evidence>